<evidence type="ECO:0000313" key="1">
    <source>
        <dbReference type="EMBL" id="SEF57047.1"/>
    </source>
</evidence>
<dbReference type="Proteomes" id="UP000236735">
    <property type="component" value="Unassembled WGS sequence"/>
</dbReference>
<dbReference type="AlphaFoldDB" id="A0A1H5T4U8"/>
<dbReference type="EMBL" id="FNUV01000002">
    <property type="protein sequence ID" value="SEF57047.1"/>
    <property type="molecule type" value="Genomic_DNA"/>
</dbReference>
<proteinExistence type="predicted"/>
<dbReference type="InterPro" id="IPR026408">
    <property type="entry name" value="GG_sam_targ_CFB"/>
</dbReference>
<dbReference type="NCBIfam" id="TIGR04149">
    <property type="entry name" value="GG_sam_targ_CFB"/>
    <property type="match status" value="1"/>
</dbReference>
<reference evidence="1 2" key="1">
    <citation type="submission" date="2016-10" db="EMBL/GenBank/DDBJ databases">
        <authorList>
            <person name="de Groot N.N."/>
        </authorList>
    </citation>
    <scope>NUCLEOTIDE SEQUENCE [LARGE SCALE GENOMIC DNA]</scope>
    <source>
        <strain evidence="1 2">AR32</strain>
    </source>
</reference>
<dbReference type="RefSeq" id="WP_036910725.1">
    <property type="nucleotide sequence ID" value="NZ_FNUV01000002.1"/>
</dbReference>
<organism evidence="1 2">
    <name type="scientific">Xylanibacter ruminicola</name>
    <name type="common">Prevotella ruminicola</name>
    <dbReference type="NCBI Taxonomy" id="839"/>
    <lineage>
        <taxon>Bacteria</taxon>
        <taxon>Pseudomonadati</taxon>
        <taxon>Bacteroidota</taxon>
        <taxon>Bacteroidia</taxon>
        <taxon>Bacteroidales</taxon>
        <taxon>Prevotellaceae</taxon>
        <taxon>Xylanibacter</taxon>
    </lineage>
</organism>
<accession>A0A1H5T4U8</accession>
<gene>
    <name evidence="1" type="ORF">SAMN05216354_0834</name>
</gene>
<protein>
    <submittedName>
        <fullName evidence="1">Natural product</fullName>
    </submittedName>
</protein>
<evidence type="ECO:0000313" key="2">
    <source>
        <dbReference type="Proteomes" id="UP000236735"/>
    </source>
</evidence>
<name>A0A1H5T4U8_XYLRU</name>
<sequence length="65" mass="7071">MKNLKLNMLSENAMGRREMNNLVGGGGDCRCACVSGNTRANGGANYRGHLQSPDHTDHEIIIHHP</sequence>